<evidence type="ECO:0000313" key="3">
    <source>
        <dbReference type="EMBL" id="CAA9405841.1"/>
    </source>
</evidence>
<organism evidence="3">
    <name type="scientific">uncultured Quadrisphaera sp</name>
    <dbReference type="NCBI Taxonomy" id="904978"/>
    <lineage>
        <taxon>Bacteria</taxon>
        <taxon>Bacillati</taxon>
        <taxon>Actinomycetota</taxon>
        <taxon>Actinomycetes</taxon>
        <taxon>Kineosporiales</taxon>
        <taxon>Kineosporiaceae</taxon>
        <taxon>Quadrisphaera</taxon>
        <taxon>environmental samples</taxon>
    </lineage>
</organism>
<keyword evidence="2" id="KW-1133">Transmembrane helix</keyword>
<proteinExistence type="predicted"/>
<reference evidence="3" key="1">
    <citation type="submission" date="2020-02" db="EMBL/GenBank/DDBJ databases">
        <authorList>
            <person name="Meier V. D."/>
        </authorList>
    </citation>
    <scope>NUCLEOTIDE SEQUENCE</scope>
    <source>
        <strain evidence="3">AVDCRST_MAG35</strain>
    </source>
</reference>
<gene>
    <name evidence="3" type="ORF">AVDCRST_MAG35-1154</name>
</gene>
<feature type="compositionally biased region" description="Basic residues" evidence="1">
    <location>
        <begin position="124"/>
        <end position="133"/>
    </location>
</feature>
<name>A0A6J4PBV4_9ACTN</name>
<protein>
    <submittedName>
        <fullName evidence="3">Uncharacterized protein</fullName>
    </submittedName>
</protein>
<dbReference type="EMBL" id="CADCUY010000235">
    <property type="protein sequence ID" value="CAA9405841.1"/>
    <property type="molecule type" value="Genomic_DNA"/>
</dbReference>
<evidence type="ECO:0000256" key="1">
    <source>
        <dbReference type="SAM" id="MobiDB-lite"/>
    </source>
</evidence>
<sequence>MVVSAAGERPSGQRPWEVRARPRDQWSLGALALLLFGLLAMHGSWGVEAGAAHHPSPSFPVAVVEHHPAHPPSSMTVRAGAGSETHQEHAAGHAHDGGAVATCLLALTGVVTLLAAVRRRSPAGWAGRRRAARPSRVPLPRDPDPRPGRGLGTALCVMRV</sequence>
<feature type="region of interest" description="Disordered" evidence="1">
    <location>
        <begin position="124"/>
        <end position="152"/>
    </location>
</feature>
<keyword evidence="2" id="KW-0472">Membrane</keyword>
<feature type="transmembrane region" description="Helical" evidence="2">
    <location>
        <begin position="98"/>
        <end position="117"/>
    </location>
</feature>
<keyword evidence="2" id="KW-0812">Transmembrane</keyword>
<accession>A0A6J4PBV4</accession>
<dbReference type="AlphaFoldDB" id="A0A6J4PBV4"/>
<evidence type="ECO:0000256" key="2">
    <source>
        <dbReference type="SAM" id="Phobius"/>
    </source>
</evidence>